<dbReference type="OrthoDB" id="2858653at2759"/>
<evidence type="ECO:0000313" key="2">
    <source>
        <dbReference type="Proteomes" id="UP000092154"/>
    </source>
</evidence>
<keyword evidence="2" id="KW-1185">Reference proteome</keyword>
<gene>
    <name evidence="1" type="ORF">K503DRAFT_691793</name>
</gene>
<reference evidence="1 2" key="1">
    <citation type="submission" date="2016-06" db="EMBL/GenBank/DDBJ databases">
        <title>Comparative genomics of the ectomycorrhizal sister species Rhizopogon vinicolor and Rhizopogon vesiculosus (Basidiomycota: Boletales) reveals a divergence of the mating type B locus.</title>
        <authorList>
            <consortium name="DOE Joint Genome Institute"/>
            <person name="Mujic A.B."/>
            <person name="Kuo A."/>
            <person name="Tritt A."/>
            <person name="Lipzen A."/>
            <person name="Chen C."/>
            <person name="Johnson J."/>
            <person name="Sharma A."/>
            <person name="Barry K."/>
            <person name="Grigoriev I.V."/>
            <person name="Spatafora J.W."/>
        </authorList>
    </citation>
    <scope>NUCLEOTIDE SEQUENCE [LARGE SCALE GENOMIC DNA]</scope>
    <source>
        <strain evidence="1 2">AM-OR11-026</strain>
    </source>
</reference>
<evidence type="ECO:0008006" key="3">
    <source>
        <dbReference type="Google" id="ProtNLM"/>
    </source>
</evidence>
<name>A0A1B7N0F6_9AGAM</name>
<evidence type="ECO:0000313" key="1">
    <source>
        <dbReference type="EMBL" id="OAX38302.1"/>
    </source>
</evidence>
<sequence>MRDLPIELICAVVQNVSATADLLHLRSVNWTYRELVTPRIFSKLYIKNSIQSAQNCHQIIGVASLAAHVREVIYDSRDNERLQLPPHNTGNDALEVSELEEALTEAFCGITSLPRLERVMLNFWPSFLSQSGREVPESPFWFTNRQLAVLHAVHHGMQTSRMNTLTLNNVILPATCHDFVASLTESPLSHLSISVVSNAEVSTWSGSKNVNGSLGALLPPSNSTLKSLVLRSPQGLYHSLTTRLSSLHYPSLESLVLENIVFDQMPSTDGVEDFILCHKDTLQRLELRSCACHIPNSSTDVRRWSFIWQRWASELTGLRELIVNNGCHEYVLFDADRGYISHGVVSPTVVEDDSSSLQAFKDTIAVGQVVV</sequence>
<dbReference type="InParanoid" id="A0A1B7N0F6"/>
<dbReference type="EMBL" id="KV448302">
    <property type="protein sequence ID" value="OAX38302.1"/>
    <property type="molecule type" value="Genomic_DNA"/>
</dbReference>
<proteinExistence type="predicted"/>
<dbReference type="Proteomes" id="UP000092154">
    <property type="component" value="Unassembled WGS sequence"/>
</dbReference>
<accession>A0A1B7N0F6</accession>
<dbReference type="AlphaFoldDB" id="A0A1B7N0F6"/>
<organism evidence="1 2">
    <name type="scientific">Rhizopogon vinicolor AM-OR11-026</name>
    <dbReference type="NCBI Taxonomy" id="1314800"/>
    <lineage>
        <taxon>Eukaryota</taxon>
        <taxon>Fungi</taxon>
        <taxon>Dikarya</taxon>
        <taxon>Basidiomycota</taxon>
        <taxon>Agaricomycotina</taxon>
        <taxon>Agaricomycetes</taxon>
        <taxon>Agaricomycetidae</taxon>
        <taxon>Boletales</taxon>
        <taxon>Suillineae</taxon>
        <taxon>Rhizopogonaceae</taxon>
        <taxon>Rhizopogon</taxon>
    </lineage>
</organism>
<protein>
    <recommendedName>
        <fullName evidence="3">F-box domain-containing protein</fullName>
    </recommendedName>
</protein>